<dbReference type="InterPro" id="IPR006665">
    <property type="entry name" value="OmpA-like"/>
</dbReference>
<evidence type="ECO:0000256" key="6">
    <source>
        <dbReference type="ARBA" id="ARBA00023237"/>
    </source>
</evidence>
<gene>
    <name evidence="9 13" type="primary">pal</name>
    <name evidence="13" type="ORF">ACFQPB_16780</name>
</gene>
<dbReference type="CDD" id="cd07185">
    <property type="entry name" value="OmpA_C-like"/>
    <property type="match status" value="1"/>
</dbReference>
<name>A0ABW2QMB2_9BURK</name>
<feature type="domain" description="OmpA-like" evidence="12">
    <location>
        <begin position="81"/>
        <end position="195"/>
    </location>
</feature>
<comment type="caution">
    <text evidence="13">The sequence shown here is derived from an EMBL/GenBank/DDBJ whole genome shotgun (WGS) entry which is preliminary data.</text>
</comment>
<dbReference type="PROSITE" id="PS51123">
    <property type="entry name" value="OMPA_2"/>
    <property type="match status" value="1"/>
</dbReference>
<proteinExistence type="inferred from homology"/>
<comment type="subunit">
    <text evidence="9">The Tol-Pal system is composed of five core proteins: the inner membrane proteins TolA, TolQ and TolR, the periplasmic protein TolB and the outer membrane protein Pal. They form a network linking the inner and outer membranes and the peptidoglycan layer.</text>
</comment>
<sequence length="195" mass="20403">MNSSHPMPRLSKSSWSARLGLLVLAGALGACSNVKLDDVAVEDRNAAPITGGVGGAGGGQGSTGAVDPRGVTGVQVGQNPAGQAPVGVARVVYFDYDSFAIKPEFASLLEAHARHLKADTRRRIALEGHTDERGGREYNLALGQKRAEAVRRALGLLGVNDAQLEAVSFGKEKPADAGADEAAFAKNRRVEITYR</sequence>
<dbReference type="InterPro" id="IPR006690">
    <property type="entry name" value="OMPA-like_CS"/>
</dbReference>
<keyword evidence="4 10" id="KW-0472">Membrane</keyword>
<evidence type="ECO:0000256" key="10">
    <source>
        <dbReference type="PROSITE-ProRule" id="PRU00473"/>
    </source>
</evidence>
<dbReference type="InterPro" id="IPR014169">
    <property type="entry name" value="Pal_lipo_C"/>
</dbReference>
<evidence type="ECO:0000256" key="9">
    <source>
        <dbReference type="HAMAP-Rule" id="MF_02204"/>
    </source>
</evidence>
<evidence type="ECO:0000256" key="3">
    <source>
        <dbReference type="ARBA" id="ARBA00022729"/>
    </source>
</evidence>
<evidence type="ECO:0000256" key="5">
    <source>
        <dbReference type="ARBA" id="ARBA00023139"/>
    </source>
</evidence>
<comment type="similarity">
    <text evidence="9">Belongs to the Pal lipoprotein family.</text>
</comment>
<dbReference type="RefSeq" id="WP_382225722.1">
    <property type="nucleotide sequence ID" value="NZ_JBHTCA010000016.1"/>
</dbReference>
<keyword evidence="5" id="KW-0564">Palmitate</keyword>
<dbReference type="InterPro" id="IPR036737">
    <property type="entry name" value="OmpA-like_sf"/>
</dbReference>
<dbReference type="PRINTS" id="PR01021">
    <property type="entry name" value="OMPADOMAIN"/>
</dbReference>
<dbReference type="NCBIfam" id="TIGR02802">
    <property type="entry name" value="Pal_lipo"/>
    <property type="match status" value="1"/>
</dbReference>
<evidence type="ECO:0000259" key="12">
    <source>
        <dbReference type="PROSITE" id="PS51123"/>
    </source>
</evidence>
<dbReference type="SUPFAM" id="SSF103088">
    <property type="entry name" value="OmpA-like"/>
    <property type="match status" value="1"/>
</dbReference>
<keyword evidence="8 9" id="KW-0131">Cell cycle</keyword>
<dbReference type="Pfam" id="PF00691">
    <property type="entry name" value="OmpA"/>
    <property type="match status" value="1"/>
</dbReference>
<comment type="subcellular location">
    <subcellularLocation>
        <location evidence="1">Cell outer membrane</location>
    </subcellularLocation>
</comment>
<dbReference type="Proteomes" id="UP001596501">
    <property type="component" value="Unassembled WGS sequence"/>
</dbReference>
<organism evidence="13 14">
    <name type="scientific">Hydrogenophaga atypica</name>
    <dbReference type="NCBI Taxonomy" id="249409"/>
    <lineage>
        <taxon>Bacteria</taxon>
        <taxon>Pseudomonadati</taxon>
        <taxon>Pseudomonadota</taxon>
        <taxon>Betaproteobacteria</taxon>
        <taxon>Burkholderiales</taxon>
        <taxon>Comamonadaceae</taxon>
        <taxon>Hydrogenophaga</taxon>
    </lineage>
</organism>
<evidence type="ECO:0000256" key="11">
    <source>
        <dbReference type="SAM" id="SignalP"/>
    </source>
</evidence>
<keyword evidence="6" id="KW-0998">Cell outer membrane</keyword>
<evidence type="ECO:0000256" key="7">
    <source>
        <dbReference type="ARBA" id="ARBA00023288"/>
    </source>
</evidence>
<keyword evidence="3 11" id="KW-0732">Signal</keyword>
<dbReference type="PROSITE" id="PS01068">
    <property type="entry name" value="OMPA_1"/>
    <property type="match status" value="1"/>
</dbReference>
<comment type="function">
    <text evidence="9">Part of the Tol-Pal system, which plays a role in outer membrane invagination during cell division and is important for maintaining outer membrane integrity.</text>
</comment>
<evidence type="ECO:0000256" key="4">
    <source>
        <dbReference type="ARBA" id="ARBA00023136"/>
    </source>
</evidence>
<feature type="chain" id="PRO_5045063840" description="Peptidoglycan-associated protein" evidence="11">
    <location>
        <begin position="33"/>
        <end position="195"/>
    </location>
</feature>
<accession>A0ABW2QMB2</accession>
<evidence type="ECO:0000256" key="1">
    <source>
        <dbReference type="ARBA" id="ARBA00004442"/>
    </source>
</evidence>
<dbReference type="PANTHER" id="PTHR30329">
    <property type="entry name" value="STATOR ELEMENT OF FLAGELLAR MOTOR COMPLEX"/>
    <property type="match status" value="1"/>
</dbReference>
<reference evidence="14" key="1">
    <citation type="journal article" date="2019" name="Int. J. Syst. Evol. Microbiol.">
        <title>The Global Catalogue of Microorganisms (GCM) 10K type strain sequencing project: providing services to taxonomists for standard genome sequencing and annotation.</title>
        <authorList>
            <consortium name="The Broad Institute Genomics Platform"/>
            <consortium name="The Broad Institute Genome Sequencing Center for Infectious Disease"/>
            <person name="Wu L."/>
            <person name="Ma J."/>
        </authorList>
    </citation>
    <scope>NUCLEOTIDE SEQUENCE [LARGE SCALE GENOMIC DNA]</scope>
    <source>
        <strain evidence="14">CGMCC 1.12371</strain>
    </source>
</reference>
<evidence type="ECO:0000256" key="8">
    <source>
        <dbReference type="ARBA" id="ARBA00023306"/>
    </source>
</evidence>
<protein>
    <recommendedName>
        <fullName evidence="9">Peptidoglycan-associated protein</fullName>
    </recommendedName>
</protein>
<keyword evidence="14" id="KW-1185">Reference proteome</keyword>
<evidence type="ECO:0000256" key="2">
    <source>
        <dbReference type="ARBA" id="ARBA00022618"/>
    </source>
</evidence>
<dbReference type="HAMAP" id="MF_02204">
    <property type="entry name" value="Pal"/>
    <property type="match status" value="1"/>
</dbReference>
<dbReference type="InterPro" id="IPR050330">
    <property type="entry name" value="Bact_OuterMem_StrucFunc"/>
</dbReference>
<feature type="signal peptide" evidence="11">
    <location>
        <begin position="1"/>
        <end position="32"/>
    </location>
</feature>
<keyword evidence="2 9" id="KW-0132">Cell division</keyword>
<evidence type="ECO:0000313" key="13">
    <source>
        <dbReference type="EMBL" id="MFC7410523.1"/>
    </source>
</evidence>
<dbReference type="InterPro" id="IPR006664">
    <property type="entry name" value="OMP_bac"/>
</dbReference>
<dbReference type="EMBL" id="JBHTCA010000016">
    <property type="protein sequence ID" value="MFC7410523.1"/>
    <property type="molecule type" value="Genomic_DNA"/>
</dbReference>
<evidence type="ECO:0000313" key="14">
    <source>
        <dbReference type="Proteomes" id="UP001596501"/>
    </source>
</evidence>
<dbReference type="PANTHER" id="PTHR30329:SF21">
    <property type="entry name" value="LIPOPROTEIN YIAD-RELATED"/>
    <property type="match status" value="1"/>
</dbReference>
<dbReference type="Gene3D" id="3.30.1330.60">
    <property type="entry name" value="OmpA-like domain"/>
    <property type="match status" value="1"/>
</dbReference>
<dbReference type="InterPro" id="IPR039001">
    <property type="entry name" value="Pal"/>
</dbReference>
<keyword evidence="7 13" id="KW-0449">Lipoprotein</keyword>